<feature type="coiled-coil region" evidence="1">
    <location>
        <begin position="170"/>
        <end position="306"/>
    </location>
</feature>
<gene>
    <name evidence="3" type="ORF">Ae201684_004637</name>
</gene>
<comment type="caution">
    <text evidence="3">The sequence shown here is derived from an EMBL/GenBank/DDBJ whole genome shotgun (WGS) entry which is preliminary data.</text>
</comment>
<protein>
    <submittedName>
        <fullName evidence="3">Uncharacterized protein</fullName>
    </submittedName>
</protein>
<organism evidence="3 4">
    <name type="scientific">Aphanomyces euteiches</name>
    <dbReference type="NCBI Taxonomy" id="100861"/>
    <lineage>
        <taxon>Eukaryota</taxon>
        <taxon>Sar</taxon>
        <taxon>Stramenopiles</taxon>
        <taxon>Oomycota</taxon>
        <taxon>Saprolegniomycetes</taxon>
        <taxon>Saprolegniales</taxon>
        <taxon>Verrucalvaceae</taxon>
        <taxon>Aphanomyces</taxon>
    </lineage>
</organism>
<keyword evidence="1" id="KW-0175">Coiled coil</keyword>
<evidence type="ECO:0000313" key="4">
    <source>
        <dbReference type="Proteomes" id="UP000481153"/>
    </source>
</evidence>
<evidence type="ECO:0000313" key="3">
    <source>
        <dbReference type="EMBL" id="KAF0739744.1"/>
    </source>
</evidence>
<keyword evidence="4" id="KW-1185">Reference proteome</keyword>
<dbReference type="EMBL" id="VJMJ01000062">
    <property type="protein sequence ID" value="KAF0739744.1"/>
    <property type="molecule type" value="Genomic_DNA"/>
</dbReference>
<name>A0A6G0XHX5_9STRA</name>
<feature type="compositionally biased region" description="Polar residues" evidence="2">
    <location>
        <begin position="361"/>
        <end position="373"/>
    </location>
</feature>
<evidence type="ECO:0000256" key="2">
    <source>
        <dbReference type="SAM" id="MobiDB-lite"/>
    </source>
</evidence>
<dbReference type="Proteomes" id="UP000481153">
    <property type="component" value="Unassembled WGS sequence"/>
</dbReference>
<accession>A0A6G0XHX5</accession>
<feature type="region of interest" description="Disordered" evidence="2">
    <location>
        <begin position="1"/>
        <end position="28"/>
    </location>
</feature>
<feature type="compositionally biased region" description="Polar residues" evidence="2">
    <location>
        <begin position="388"/>
        <end position="398"/>
    </location>
</feature>
<reference evidence="3 4" key="1">
    <citation type="submission" date="2019-07" db="EMBL/GenBank/DDBJ databases">
        <title>Genomics analysis of Aphanomyces spp. identifies a new class of oomycete effector associated with host adaptation.</title>
        <authorList>
            <person name="Gaulin E."/>
        </authorList>
    </citation>
    <scope>NUCLEOTIDE SEQUENCE [LARGE SCALE GENOMIC DNA]</scope>
    <source>
        <strain evidence="3 4">ATCC 201684</strain>
    </source>
</reference>
<proteinExistence type="predicted"/>
<sequence length="431" mass="47894">MSATKPKTPLRVNHPTTPTRSEGDSTKEGKALLISNSCCKQKSQQLRVREMKDASKALSDVDIILPKLVADKLGCSDIPGDSFVWVSKGNATEASHRIHLRVDNAKTRTRYCEKYCNMPDWAMDYLGVKNNDIVTVVFDDEASILQSAHADELLDGNASAKPLEVDGAAIQALRREADGYLEELRKCRAEIAALKQEKEEQDNRHKQEISVCKEQLEIYKDNCEGLTTYANQLEAQVAYLKKAKREIELEIQQLKDQNLKKESEMSIMQSDIKVLKEKQTMQEKDKEKQEDKIKMLQDAVEKLMVKFESSQTNVSHGSEQEAIIDQLVPPKPGLAQEIGGIQDDMREHQEVNKNNAAAGPQNENIGQNDQTPPNHGFSGSYAEGAPSGGSNSCNTSETQDSSDEAFIAALLVGGYVLYCCLKRLAPLLGFF</sequence>
<evidence type="ECO:0000256" key="1">
    <source>
        <dbReference type="SAM" id="Coils"/>
    </source>
</evidence>
<feature type="region of interest" description="Disordered" evidence="2">
    <location>
        <begin position="356"/>
        <end position="398"/>
    </location>
</feature>
<dbReference type="VEuPathDB" id="FungiDB:AeMF1_000671"/>
<dbReference type="AlphaFoldDB" id="A0A6G0XHX5"/>